<reference evidence="1" key="1">
    <citation type="journal article" date="2020" name="Stud. Mycol.">
        <title>101 Dothideomycetes genomes: a test case for predicting lifestyles and emergence of pathogens.</title>
        <authorList>
            <person name="Haridas S."/>
            <person name="Albert R."/>
            <person name="Binder M."/>
            <person name="Bloem J."/>
            <person name="Labutti K."/>
            <person name="Salamov A."/>
            <person name="Andreopoulos B."/>
            <person name="Baker S."/>
            <person name="Barry K."/>
            <person name="Bills G."/>
            <person name="Bluhm B."/>
            <person name="Cannon C."/>
            <person name="Castanera R."/>
            <person name="Culley D."/>
            <person name="Daum C."/>
            <person name="Ezra D."/>
            <person name="Gonzalez J."/>
            <person name="Henrissat B."/>
            <person name="Kuo A."/>
            <person name="Liang C."/>
            <person name="Lipzen A."/>
            <person name="Lutzoni F."/>
            <person name="Magnuson J."/>
            <person name="Mondo S."/>
            <person name="Nolan M."/>
            <person name="Ohm R."/>
            <person name="Pangilinan J."/>
            <person name="Park H.-J."/>
            <person name="Ramirez L."/>
            <person name="Alfaro M."/>
            <person name="Sun H."/>
            <person name="Tritt A."/>
            <person name="Yoshinaga Y."/>
            <person name="Zwiers L.-H."/>
            <person name="Turgeon B."/>
            <person name="Goodwin S."/>
            <person name="Spatafora J."/>
            <person name="Crous P."/>
            <person name="Grigoriev I."/>
        </authorList>
    </citation>
    <scope>NUCLEOTIDE SEQUENCE</scope>
    <source>
        <strain evidence="1">ATCC 200398</strain>
    </source>
</reference>
<gene>
    <name evidence="1" type="ORF">BDR25DRAFT_349190</name>
</gene>
<protein>
    <submittedName>
        <fullName evidence="1">Uncharacterized protein</fullName>
    </submittedName>
</protein>
<comment type="caution">
    <text evidence="1">The sequence shown here is derived from an EMBL/GenBank/DDBJ whole genome shotgun (WGS) entry which is preliminary data.</text>
</comment>
<dbReference type="EMBL" id="MU003493">
    <property type="protein sequence ID" value="KAF2477243.1"/>
    <property type="molecule type" value="Genomic_DNA"/>
</dbReference>
<organism evidence="1 2">
    <name type="scientific">Lindgomyces ingoldianus</name>
    <dbReference type="NCBI Taxonomy" id="673940"/>
    <lineage>
        <taxon>Eukaryota</taxon>
        <taxon>Fungi</taxon>
        <taxon>Dikarya</taxon>
        <taxon>Ascomycota</taxon>
        <taxon>Pezizomycotina</taxon>
        <taxon>Dothideomycetes</taxon>
        <taxon>Pleosporomycetidae</taxon>
        <taxon>Pleosporales</taxon>
        <taxon>Lindgomycetaceae</taxon>
        <taxon>Lindgomyces</taxon>
    </lineage>
</organism>
<name>A0ACB6RD22_9PLEO</name>
<accession>A0ACB6RD22</accession>
<dbReference type="Proteomes" id="UP000799755">
    <property type="component" value="Unassembled WGS sequence"/>
</dbReference>
<evidence type="ECO:0000313" key="1">
    <source>
        <dbReference type="EMBL" id="KAF2477243.1"/>
    </source>
</evidence>
<sequence length="189" mass="21481">MHELAAGELGTQLNAGFLEEAWPFVVCLPLLGMYNQKNSRLFENVGFPTCIEGWYLHFLSDADARLALALLDEWKTWFESNEPASTDTSEAEQQLDVDRCNLAGKRFLQLLVQLRIILLQDSVFLQEKFPTHPLWRDPIFNPGVLKPGHLARISVLWVLDLLVVEIRYEPVGFAQGRLSLAQPLLCFSV</sequence>
<keyword evidence="2" id="KW-1185">Reference proteome</keyword>
<proteinExistence type="predicted"/>
<evidence type="ECO:0000313" key="2">
    <source>
        <dbReference type="Proteomes" id="UP000799755"/>
    </source>
</evidence>